<organism evidence="1 2">
    <name type="scientific">Streptomyces cuspidosporus</name>
    <dbReference type="NCBI Taxonomy" id="66882"/>
    <lineage>
        <taxon>Bacteria</taxon>
        <taxon>Bacillati</taxon>
        <taxon>Actinomycetota</taxon>
        <taxon>Actinomycetes</taxon>
        <taxon>Kitasatosporales</taxon>
        <taxon>Streptomycetaceae</taxon>
        <taxon>Streptomyces</taxon>
    </lineage>
</organism>
<protein>
    <submittedName>
        <fullName evidence="1">Uncharacterized protein</fullName>
    </submittedName>
</protein>
<sequence>MTDPASRKILLAFNRDDERLAVCRALGLGPDDAEQFLQDGLTLRPQHRVG</sequence>
<gene>
    <name evidence="1" type="ORF">GCM10010246_56030</name>
</gene>
<evidence type="ECO:0000313" key="2">
    <source>
        <dbReference type="Proteomes" id="UP001500253"/>
    </source>
</evidence>
<keyword evidence="2" id="KW-1185">Reference proteome</keyword>
<accession>A0ABN3GS04</accession>
<proteinExistence type="predicted"/>
<comment type="caution">
    <text evidence="1">The sequence shown here is derived from an EMBL/GenBank/DDBJ whole genome shotgun (WGS) entry which is preliminary data.</text>
</comment>
<dbReference type="EMBL" id="BAAASD010000029">
    <property type="protein sequence ID" value="GAA2358933.1"/>
    <property type="molecule type" value="Genomic_DNA"/>
</dbReference>
<dbReference type="Proteomes" id="UP001500253">
    <property type="component" value="Unassembled WGS sequence"/>
</dbReference>
<name>A0ABN3GS04_9ACTN</name>
<evidence type="ECO:0000313" key="1">
    <source>
        <dbReference type="EMBL" id="GAA2358933.1"/>
    </source>
</evidence>
<dbReference type="RefSeq" id="WP_346177150.1">
    <property type="nucleotide sequence ID" value="NZ_BAAASD010000029.1"/>
</dbReference>
<reference evidence="1 2" key="1">
    <citation type="journal article" date="2019" name="Int. J. Syst. Evol. Microbiol.">
        <title>The Global Catalogue of Microorganisms (GCM) 10K type strain sequencing project: providing services to taxonomists for standard genome sequencing and annotation.</title>
        <authorList>
            <consortium name="The Broad Institute Genomics Platform"/>
            <consortium name="The Broad Institute Genome Sequencing Center for Infectious Disease"/>
            <person name="Wu L."/>
            <person name="Ma J."/>
        </authorList>
    </citation>
    <scope>NUCLEOTIDE SEQUENCE [LARGE SCALE GENOMIC DNA]</scope>
    <source>
        <strain evidence="1 2">JCM 4316</strain>
    </source>
</reference>